<feature type="transmembrane region" description="Helical" evidence="2">
    <location>
        <begin position="86"/>
        <end position="114"/>
    </location>
</feature>
<keyword evidence="2" id="KW-0812">Transmembrane</keyword>
<evidence type="ECO:0000259" key="3">
    <source>
        <dbReference type="Pfam" id="PF08044"/>
    </source>
</evidence>
<sequence>MSQPDPRLRIADSDRERAMADLAMHYADGRLDHEEYDERLDAIWTARTRADLALLFNDLPRMQAPQPSRAPARTRRPAGSRFRPPLLPVIAVLVVLSVLTEVPFWLLVFPLLWFRMRRHGAASPHRPHQPHQPHQAHSHGRADYRRRTNGW</sequence>
<evidence type="ECO:0000256" key="2">
    <source>
        <dbReference type="SAM" id="Phobius"/>
    </source>
</evidence>
<keyword evidence="2" id="KW-1133">Transmembrane helix</keyword>
<dbReference type="InterPro" id="IPR012551">
    <property type="entry name" value="DUF1707_SHOCT-like"/>
</dbReference>
<dbReference type="PANTHER" id="PTHR40763">
    <property type="entry name" value="MEMBRANE PROTEIN-RELATED"/>
    <property type="match status" value="1"/>
</dbReference>
<evidence type="ECO:0000256" key="1">
    <source>
        <dbReference type="SAM" id="MobiDB-lite"/>
    </source>
</evidence>
<dbReference type="AlphaFoldDB" id="A0A4Z1CAT4"/>
<feature type="region of interest" description="Disordered" evidence="1">
    <location>
        <begin position="122"/>
        <end position="151"/>
    </location>
</feature>
<dbReference type="OrthoDB" id="3534574at2"/>
<feature type="domain" description="DUF1707" evidence="3">
    <location>
        <begin position="8"/>
        <end position="60"/>
    </location>
</feature>
<dbReference type="Pfam" id="PF08044">
    <property type="entry name" value="DUF1707"/>
    <property type="match status" value="1"/>
</dbReference>
<accession>A0A4Z1CAT4</accession>
<dbReference type="RefSeq" id="WP_135839106.1">
    <property type="nucleotide sequence ID" value="NZ_SRRO01000001.1"/>
</dbReference>
<proteinExistence type="predicted"/>
<feature type="compositionally biased region" description="Basic residues" evidence="1">
    <location>
        <begin position="122"/>
        <end position="139"/>
    </location>
</feature>
<evidence type="ECO:0000313" key="4">
    <source>
        <dbReference type="EMBL" id="TGN64596.1"/>
    </source>
</evidence>
<evidence type="ECO:0000313" key="5">
    <source>
        <dbReference type="Proteomes" id="UP000297496"/>
    </source>
</evidence>
<dbReference type="Proteomes" id="UP000297496">
    <property type="component" value="Unassembled WGS sequence"/>
</dbReference>
<name>A0A4Z1CAT4_9ACTN</name>
<reference evidence="4 5" key="1">
    <citation type="submission" date="2019-04" db="EMBL/GenBank/DDBJ databases">
        <title>Three New Species of Nocardioides, Nocardioides euryhalodurans sp. nov., Nocardioides seonyuensis sp. nov. and Nocardioides eburneoflavus sp. nov. Isolated from Soil.</title>
        <authorList>
            <person name="Roh S.G."/>
            <person name="Lee C."/>
            <person name="Kim M.-K."/>
            <person name="Kim S.B."/>
        </authorList>
    </citation>
    <scope>NUCLEOTIDE SEQUENCE [LARGE SCALE GENOMIC DNA]</scope>
    <source>
        <strain evidence="4 5">MMS17-SY213</strain>
    </source>
</reference>
<comment type="caution">
    <text evidence="4">The sequence shown here is derived from an EMBL/GenBank/DDBJ whole genome shotgun (WGS) entry which is preliminary data.</text>
</comment>
<keyword evidence="2" id="KW-0472">Membrane</keyword>
<dbReference type="PANTHER" id="PTHR40763:SF5">
    <property type="entry name" value="MEMBRANE PROTEIN"/>
    <property type="match status" value="1"/>
</dbReference>
<organism evidence="4 5">
    <name type="scientific">Nocardioides eburneiflavus</name>
    <dbReference type="NCBI Taxonomy" id="2518372"/>
    <lineage>
        <taxon>Bacteria</taxon>
        <taxon>Bacillati</taxon>
        <taxon>Actinomycetota</taxon>
        <taxon>Actinomycetes</taxon>
        <taxon>Propionibacteriales</taxon>
        <taxon>Nocardioidaceae</taxon>
        <taxon>Nocardioides</taxon>
    </lineage>
</organism>
<keyword evidence="5" id="KW-1185">Reference proteome</keyword>
<feature type="compositionally biased region" description="Basic and acidic residues" evidence="1">
    <location>
        <begin position="140"/>
        <end position="151"/>
    </location>
</feature>
<gene>
    <name evidence="4" type="ORF">EXE59_11945</name>
</gene>
<protein>
    <submittedName>
        <fullName evidence="4">DUF1707 domain-containing protein</fullName>
    </submittedName>
</protein>
<dbReference type="EMBL" id="SRRO01000001">
    <property type="protein sequence ID" value="TGN64596.1"/>
    <property type="molecule type" value="Genomic_DNA"/>
</dbReference>